<reference evidence="4 5" key="1">
    <citation type="submission" date="2024-06" db="EMBL/GenBank/DDBJ databases">
        <title>Genomic Encyclopedia of Type Strains, Phase IV (KMG-IV): sequencing the most valuable type-strain genomes for metagenomic binning, comparative biology and taxonomic classification.</title>
        <authorList>
            <person name="Goeker M."/>
        </authorList>
    </citation>
    <scope>NUCLEOTIDE SEQUENCE [LARGE SCALE GENOMIC DNA]</scope>
    <source>
        <strain evidence="4 5">DSM 29388</strain>
    </source>
</reference>
<evidence type="ECO:0000256" key="2">
    <source>
        <dbReference type="SAM" id="SignalP"/>
    </source>
</evidence>
<sequence>MKSNLLLLTFIICCNFVFAQNFDLFHHKKKITFNFKHVGGLVIVPVSINGSPPMNFVLDTGSAYTVITNLDAINHFNLKKGKSITISGLGKDKTQLEAYLSYSNDIEIDDAHSSSVNIVLLYEKGFDLGTRFGLPIFGIIGYEFLKDFVVEINYTKDRITLYKHDHFYAKKNLTKFHEIPLMIRQNKPYITLETEIDQTKIPLQLLIDTGSWESLWLFEKPHENIQVPENYVEDYLGYGLNGEIHGKRSRMEKLWIGPYEIKNLTTSYPDSLSVSQVSRNDRNGTIGSEILQRFTTICDLGNRKLFLRKNSKFNEAFHYNLAGLELYQPFPELPYLEVSYVRENSPAYEAGLRKGYSIKSINKKKISIFNNHPHSPSNQVSKIEEFRQITHQNETISLPEIIQLFKTKEGQLIEIVYTKEGSMVEHSTEFRLKKAI</sequence>
<proteinExistence type="predicted"/>
<keyword evidence="1" id="KW-0378">Hydrolase</keyword>
<dbReference type="RefSeq" id="WP_354506781.1">
    <property type="nucleotide sequence ID" value="NZ_JBEPMO010000002.1"/>
</dbReference>
<gene>
    <name evidence="4" type="ORF">ABID46_000527</name>
</gene>
<feature type="domain" description="Peptidase A2" evidence="3">
    <location>
        <begin position="54"/>
        <end position="90"/>
    </location>
</feature>
<feature type="signal peptide" evidence="2">
    <location>
        <begin position="1"/>
        <end position="19"/>
    </location>
</feature>
<name>A0ABV2LU21_9FLAO</name>
<organism evidence="4 5">
    <name type="scientific">Moheibacter stercoris</name>
    <dbReference type="NCBI Taxonomy" id="1628251"/>
    <lineage>
        <taxon>Bacteria</taxon>
        <taxon>Pseudomonadati</taxon>
        <taxon>Bacteroidota</taxon>
        <taxon>Flavobacteriia</taxon>
        <taxon>Flavobacteriales</taxon>
        <taxon>Weeksellaceae</taxon>
        <taxon>Moheibacter</taxon>
    </lineage>
</organism>
<dbReference type="CDD" id="cd05483">
    <property type="entry name" value="retropepsin_like_bacteria"/>
    <property type="match status" value="1"/>
</dbReference>
<dbReference type="Gene3D" id="2.30.42.10">
    <property type="match status" value="1"/>
</dbReference>
<feature type="chain" id="PRO_5045493286" description="Peptidase A2 domain-containing protein" evidence="2">
    <location>
        <begin position="20"/>
        <end position="436"/>
    </location>
</feature>
<dbReference type="InterPro" id="IPR001995">
    <property type="entry name" value="Peptidase_A2_cat"/>
</dbReference>
<dbReference type="InterPro" id="IPR036034">
    <property type="entry name" value="PDZ_sf"/>
</dbReference>
<dbReference type="Proteomes" id="UP001549146">
    <property type="component" value="Unassembled WGS sequence"/>
</dbReference>
<dbReference type="SUPFAM" id="SSF50156">
    <property type="entry name" value="PDZ domain-like"/>
    <property type="match status" value="1"/>
</dbReference>
<keyword evidence="5" id="KW-1185">Reference proteome</keyword>
<dbReference type="InterPro" id="IPR021109">
    <property type="entry name" value="Peptidase_aspartic_dom_sf"/>
</dbReference>
<evidence type="ECO:0000313" key="5">
    <source>
        <dbReference type="Proteomes" id="UP001549146"/>
    </source>
</evidence>
<dbReference type="Gene3D" id="2.40.70.10">
    <property type="entry name" value="Acid Proteases"/>
    <property type="match status" value="2"/>
</dbReference>
<evidence type="ECO:0000256" key="1">
    <source>
        <dbReference type="ARBA" id="ARBA00022801"/>
    </source>
</evidence>
<evidence type="ECO:0000259" key="3">
    <source>
        <dbReference type="PROSITE" id="PS50175"/>
    </source>
</evidence>
<dbReference type="EMBL" id="JBEPMO010000002">
    <property type="protein sequence ID" value="MET3730968.1"/>
    <property type="molecule type" value="Genomic_DNA"/>
</dbReference>
<evidence type="ECO:0000313" key="4">
    <source>
        <dbReference type="EMBL" id="MET3730968.1"/>
    </source>
</evidence>
<dbReference type="InterPro" id="IPR034122">
    <property type="entry name" value="Retropepsin-like_bacterial"/>
</dbReference>
<dbReference type="SUPFAM" id="SSF50630">
    <property type="entry name" value="Acid proteases"/>
    <property type="match status" value="1"/>
</dbReference>
<dbReference type="PROSITE" id="PS50175">
    <property type="entry name" value="ASP_PROT_RETROV"/>
    <property type="match status" value="1"/>
</dbReference>
<comment type="caution">
    <text evidence="4">The sequence shown here is derived from an EMBL/GenBank/DDBJ whole genome shotgun (WGS) entry which is preliminary data.</text>
</comment>
<accession>A0ABV2LU21</accession>
<dbReference type="Pfam" id="PF13650">
    <property type="entry name" value="Asp_protease_2"/>
    <property type="match status" value="1"/>
</dbReference>
<keyword evidence="2" id="KW-0732">Signal</keyword>
<protein>
    <recommendedName>
        <fullName evidence="3">Peptidase A2 domain-containing protein</fullName>
    </recommendedName>
</protein>